<dbReference type="RefSeq" id="WP_138548153.1">
    <property type="nucleotide sequence ID" value="NZ_PNCG01000010.1"/>
</dbReference>
<sequence length="98" mass="10833">MKYIFEVVMQDNLLASPFDTVEEKFESAVSCAKTSIESILLDYPVLVGQDSSTITIIPLDGTSMPFTLPECAQLIKGAFLDANGHIYPEFTLVKKDEI</sequence>
<accession>A0A5S3Z4X1</accession>
<organism evidence="1 2">
    <name type="scientific">Pseudoalteromonas ruthenica</name>
    <dbReference type="NCBI Taxonomy" id="151081"/>
    <lineage>
        <taxon>Bacteria</taxon>
        <taxon>Pseudomonadati</taxon>
        <taxon>Pseudomonadota</taxon>
        <taxon>Gammaproteobacteria</taxon>
        <taxon>Alteromonadales</taxon>
        <taxon>Pseudoalteromonadaceae</taxon>
        <taxon>Pseudoalteromonas</taxon>
    </lineage>
</organism>
<proteinExistence type="predicted"/>
<name>A0A5S3Z4X1_9GAMM</name>
<evidence type="ECO:0000313" key="1">
    <source>
        <dbReference type="EMBL" id="TMP86885.1"/>
    </source>
</evidence>
<protein>
    <submittedName>
        <fullName evidence="1">Uncharacterized protein</fullName>
    </submittedName>
</protein>
<gene>
    <name evidence="1" type="ORF">CWC05_10430</name>
</gene>
<reference evidence="1 2" key="1">
    <citation type="submission" date="2017-12" db="EMBL/GenBank/DDBJ databases">
        <authorList>
            <person name="Paulsen S."/>
            <person name="Gram L.K."/>
        </authorList>
    </citation>
    <scope>NUCLEOTIDE SEQUENCE [LARGE SCALE GENOMIC DNA]</scope>
    <source>
        <strain evidence="1 2">S2897</strain>
    </source>
</reference>
<dbReference type="AlphaFoldDB" id="A0A5S3Z4X1"/>
<dbReference type="Proteomes" id="UP000305874">
    <property type="component" value="Unassembled WGS sequence"/>
</dbReference>
<reference evidence="2" key="2">
    <citation type="submission" date="2019-06" db="EMBL/GenBank/DDBJ databases">
        <title>Co-occurence of chitin degradation, pigmentation and bioactivity in marine Pseudoalteromonas.</title>
        <authorList>
            <person name="Sonnenschein E.C."/>
            <person name="Bech P.K."/>
        </authorList>
    </citation>
    <scope>NUCLEOTIDE SEQUENCE [LARGE SCALE GENOMIC DNA]</scope>
    <source>
        <strain evidence="2">S2897</strain>
    </source>
</reference>
<comment type="caution">
    <text evidence="1">The sequence shown here is derived from an EMBL/GenBank/DDBJ whole genome shotgun (WGS) entry which is preliminary data.</text>
</comment>
<evidence type="ECO:0000313" key="2">
    <source>
        <dbReference type="Proteomes" id="UP000305874"/>
    </source>
</evidence>
<dbReference type="EMBL" id="PNCG01000010">
    <property type="protein sequence ID" value="TMP86885.1"/>
    <property type="molecule type" value="Genomic_DNA"/>
</dbReference>